<evidence type="ECO:0000313" key="8">
    <source>
        <dbReference type="EMBL" id="CDS20952.1"/>
    </source>
</evidence>
<feature type="transmembrane region" description="Helical" evidence="7">
    <location>
        <begin position="12"/>
        <end position="39"/>
    </location>
</feature>
<keyword evidence="7" id="KW-0735">Signal-anchor</keyword>
<evidence type="ECO:0000256" key="3">
    <source>
        <dbReference type="ARBA" id="ARBA00022692"/>
    </source>
</evidence>
<gene>
    <name evidence="8" type="ORF">EgrG_000531000</name>
</gene>
<dbReference type="PANTHER" id="PTHR12812:SF0">
    <property type="entry name" value="HEPARAN-SULFATE 6-O-SULFOTRANSFERASE"/>
    <property type="match status" value="1"/>
</dbReference>
<comment type="function">
    <text evidence="7">6-O-sulfation enzyme which catalyzes the transfer of sulfate from 3'-phosphoadenosine 5'-phosphosulfate (PAPS) to position 6 of the N-sulfoglucosamine residue (GlcNS) of heparan sulfate.</text>
</comment>
<name>A0A068WR42_ECHGR</name>
<dbReference type="EMBL" id="LK028582">
    <property type="protein sequence ID" value="CDS20952.1"/>
    <property type="molecule type" value="Genomic_DNA"/>
</dbReference>
<dbReference type="AlphaFoldDB" id="A0A068WR42"/>
<dbReference type="OrthoDB" id="406981at2759"/>
<evidence type="ECO:0000256" key="5">
    <source>
        <dbReference type="ARBA" id="ARBA00023136"/>
    </source>
</evidence>
<keyword evidence="3 7" id="KW-0812">Transmembrane</keyword>
<keyword evidence="6" id="KW-0325">Glycoprotein</keyword>
<dbReference type="GO" id="GO:0017095">
    <property type="term" value="F:heparan sulfate 6-sulfotransferase activity"/>
    <property type="evidence" value="ECO:0007669"/>
    <property type="project" value="TreeGrafter"/>
</dbReference>
<reference evidence="8 9" key="1">
    <citation type="journal article" date="2013" name="Nature">
        <title>The genomes of four tapeworm species reveal adaptations to parasitism.</title>
        <authorList>
            <person name="Tsai I.J."/>
            <person name="Zarowiecki M."/>
            <person name="Holroyd N."/>
            <person name="Garciarrubio A."/>
            <person name="Sanchez-Flores A."/>
            <person name="Brooks K.L."/>
            <person name="Tracey A."/>
            <person name="Bobes R.J."/>
            <person name="Fragoso G."/>
            <person name="Sciutto E."/>
            <person name="Aslett M."/>
            <person name="Beasley H."/>
            <person name="Bennett H.M."/>
            <person name="Cai J."/>
            <person name="Camicia F."/>
            <person name="Clark R."/>
            <person name="Cucher M."/>
            <person name="De Silva N."/>
            <person name="Day T.A."/>
            <person name="Deplazes P."/>
            <person name="Estrada K."/>
            <person name="Fernandez C."/>
            <person name="Holland P.W."/>
            <person name="Hou J."/>
            <person name="Hu S."/>
            <person name="Huckvale T."/>
            <person name="Hung S.S."/>
            <person name="Kamenetzky L."/>
            <person name="Keane J.A."/>
            <person name="Kiss F."/>
            <person name="Koziol U."/>
            <person name="Lambert O."/>
            <person name="Liu K."/>
            <person name="Luo X."/>
            <person name="Luo Y."/>
            <person name="Macchiaroli N."/>
            <person name="Nichol S."/>
            <person name="Paps J."/>
            <person name="Parkinson J."/>
            <person name="Pouchkina-Stantcheva N."/>
            <person name="Riddiford N."/>
            <person name="Rosenzvit M."/>
            <person name="Salinas G."/>
            <person name="Wasmuth J.D."/>
            <person name="Zamanian M."/>
            <person name="Zheng Y."/>
            <person name="Cai X."/>
            <person name="Soberon X."/>
            <person name="Olson P.D."/>
            <person name="Laclette J.P."/>
            <person name="Brehm K."/>
            <person name="Berriman M."/>
            <person name="Garciarrubio A."/>
            <person name="Bobes R.J."/>
            <person name="Fragoso G."/>
            <person name="Sanchez-Flores A."/>
            <person name="Estrada K."/>
            <person name="Cevallos M.A."/>
            <person name="Morett E."/>
            <person name="Gonzalez V."/>
            <person name="Portillo T."/>
            <person name="Ochoa-Leyva A."/>
            <person name="Jose M.V."/>
            <person name="Sciutto E."/>
            <person name="Landa A."/>
            <person name="Jimenez L."/>
            <person name="Valdes V."/>
            <person name="Carrero J.C."/>
            <person name="Larralde C."/>
            <person name="Morales-Montor J."/>
            <person name="Limon-Lason J."/>
            <person name="Soberon X."/>
            <person name="Laclette J.P."/>
        </authorList>
    </citation>
    <scope>NUCLEOTIDE SEQUENCE [LARGE SCALE GENOMIC DNA]</scope>
</reference>
<evidence type="ECO:0000256" key="7">
    <source>
        <dbReference type="RuleBase" id="RU364122"/>
    </source>
</evidence>
<protein>
    <recommendedName>
        <fullName evidence="7">Heparan-sulfate 6-O-sulfotransferase</fullName>
        <ecNumber evidence="7">2.8.2.-</ecNumber>
    </recommendedName>
</protein>
<dbReference type="EC" id="2.8.2.-" evidence="7"/>
<comment type="catalytic activity">
    <reaction evidence="7">
        <text>alpha-D-glucosaminyl-[heparan sulfate](n) + 3'-phosphoadenylyl sulfate = 6-sulfo-alpha-D-glucosaminyl-[heparan sulfate](n) + adenosine 3',5'-bisphosphate + H(+)</text>
        <dbReference type="Rhea" id="RHEA:56604"/>
        <dbReference type="Rhea" id="RHEA-COMP:9830"/>
        <dbReference type="Rhea" id="RHEA-COMP:14621"/>
        <dbReference type="ChEBI" id="CHEBI:15378"/>
        <dbReference type="ChEBI" id="CHEBI:58339"/>
        <dbReference type="ChEBI" id="CHEBI:58343"/>
        <dbReference type="ChEBI" id="CHEBI:58388"/>
        <dbReference type="ChEBI" id="CHEBI:140604"/>
    </reaction>
</comment>
<evidence type="ECO:0000313" key="10">
    <source>
        <dbReference type="WBParaSite" id="EgrG_000531000"/>
    </source>
</evidence>
<dbReference type="Gene3D" id="3.40.50.300">
    <property type="entry name" value="P-loop containing nucleotide triphosphate hydrolases"/>
    <property type="match status" value="1"/>
</dbReference>
<keyword evidence="4 7" id="KW-1133">Transmembrane helix</keyword>
<dbReference type="WBParaSite" id="EgrG_000531000">
    <property type="protein sequence ID" value="EgrG_000531000"/>
    <property type="gene ID" value="EgrG_000531000"/>
</dbReference>
<evidence type="ECO:0000256" key="6">
    <source>
        <dbReference type="ARBA" id="ARBA00023180"/>
    </source>
</evidence>
<dbReference type="Proteomes" id="UP000492820">
    <property type="component" value="Unassembled WGS sequence"/>
</dbReference>
<comment type="similarity">
    <text evidence="7">Belongs to the sulfotransferase 6 family.</text>
</comment>
<dbReference type="InterPro" id="IPR010635">
    <property type="entry name" value="Heparan_SO4-6-sulfoTrfase"/>
</dbReference>
<reference evidence="10" key="3">
    <citation type="submission" date="2020-10" db="UniProtKB">
        <authorList>
            <consortium name="WormBaseParasite"/>
        </authorList>
    </citation>
    <scope>IDENTIFICATION</scope>
</reference>
<evidence type="ECO:0000256" key="1">
    <source>
        <dbReference type="ARBA" id="ARBA00004167"/>
    </source>
</evidence>
<dbReference type="PANTHER" id="PTHR12812">
    <property type="entry name" value="HEPARAN SULFATE 6-O-SULFOTRANSFERASE 3"/>
    <property type="match status" value="1"/>
</dbReference>
<accession>A0A068WR42</accession>
<comment type="subcellular location">
    <subcellularLocation>
        <location evidence="1">Membrane</location>
        <topology evidence="1">Single-pass membrane protein</topology>
    </subcellularLocation>
    <subcellularLocation>
        <location evidence="7">Membrane</location>
        <topology evidence="7">Single-pass type II membrane protein</topology>
    </subcellularLocation>
</comment>
<sequence length="345" mass="40192">MVRLTKFSNFTNIYRVLFLVATQCILLYWTACLVFLAIVNAGYSVGWRCGLHADFTELRECVPRMLNKLEGHERPRRLVYFTILRGALDRYVSEWLHTRRGGTWVKATLRCRGLSPRPFQYLPCSYVFDANVSQLSFNRFANCPGSLSSNRQTRMIASLDDLGCYSNLREWTKPANLAVNFSLSPPQIDLLASAVENLATAFATFGLIEHTIYTQYMYRMLLGLVFRIPFKNNINTSWVSEAYQEPGLLSSDWKQVAEARNQIDMMFVAFARHLFTHRLAARLRAESILPMRLRLFLRQVEPRLLLSDTNLEARVCRHLSRFFKKEIVWRRMNSRMTYNVANRKV</sequence>
<evidence type="ECO:0000256" key="4">
    <source>
        <dbReference type="ARBA" id="ARBA00022989"/>
    </source>
</evidence>
<keyword evidence="5 7" id="KW-0472">Membrane</keyword>
<evidence type="ECO:0000256" key="2">
    <source>
        <dbReference type="ARBA" id="ARBA00022679"/>
    </source>
</evidence>
<proteinExistence type="inferred from homology"/>
<evidence type="ECO:0000313" key="9">
    <source>
        <dbReference type="Proteomes" id="UP000492820"/>
    </source>
</evidence>
<reference evidence="8" key="2">
    <citation type="submission" date="2014-06" db="EMBL/GenBank/DDBJ databases">
        <authorList>
            <person name="Aslett M."/>
        </authorList>
    </citation>
    <scope>NUCLEOTIDE SEQUENCE</scope>
</reference>
<dbReference type="InterPro" id="IPR027417">
    <property type="entry name" value="P-loop_NTPase"/>
</dbReference>
<dbReference type="GO" id="GO:0016020">
    <property type="term" value="C:membrane"/>
    <property type="evidence" value="ECO:0007669"/>
    <property type="project" value="UniProtKB-SubCell"/>
</dbReference>
<keyword evidence="2 7" id="KW-0808">Transferase</keyword>
<organism evidence="8">
    <name type="scientific">Echinococcus granulosus</name>
    <name type="common">Hydatid tapeworm</name>
    <dbReference type="NCBI Taxonomy" id="6210"/>
    <lineage>
        <taxon>Eukaryota</taxon>
        <taxon>Metazoa</taxon>
        <taxon>Spiralia</taxon>
        <taxon>Lophotrochozoa</taxon>
        <taxon>Platyhelminthes</taxon>
        <taxon>Cestoda</taxon>
        <taxon>Eucestoda</taxon>
        <taxon>Cyclophyllidea</taxon>
        <taxon>Taeniidae</taxon>
        <taxon>Echinococcus</taxon>
        <taxon>Echinococcus granulosus group</taxon>
    </lineage>
</organism>